<comment type="caution">
    <text evidence="4">The sequence shown here is derived from an EMBL/GenBank/DDBJ whole genome shotgun (WGS) entry which is preliminary data.</text>
</comment>
<dbReference type="PANTHER" id="PTHR37825">
    <property type="entry name" value="TRNA(MET) CYTIDINE ACETATE LIGASE"/>
    <property type="match status" value="1"/>
</dbReference>
<dbReference type="Proteomes" id="UP000789707">
    <property type="component" value="Unassembled WGS sequence"/>
</dbReference>
<feature type="binding site" evidence="3">
    <location>
        <begin position="177"/>
        <end position="178"/>
    </location>
    <ligand>
        <name>ATP</name>
        <dbReference type="ChEBI" id="CHEBI:30616"/>
    </ligand>
</feature>
<keyword evidence="3" id="KW-0694">RNA-binding</keyword>
<dbReference type="HAMAP" id="MF_01539">
    <property type="entry name" value="TmcAL"/>
    <property type="match status" value="1"/>
</dbReference>
<dbReference type="PANTHER" id="PTHR37825:SF1">
    <property type="entry name" value="TRNA(MET) CYTIDINE ACETATE LIGASE"/>
    <property type="match status" value="1"/>
</dbReference>
<protein>
    <recommendedName>
        <fullName evidence="3">tRNA(Met) cytidine acetate ligase</fullName>
        <ecNumber evidence="3">6.3.4.-</ecNumber>
    </recommendedName>
</protein>
<dbReference type="EC" id="6.3.4.-" evidence="3"/>
<evidence type="ECO:0000256" key="3">
    <source>
        <dbReference type="HAMAP-Rule" id="MF_01539"/>
    </source>
</evidence>
<dbReference type="InterPro" id="IPR014729">
    <property type="entry name" value="Rossmann-like_a/b/a_fold"/>
</dbReference>
<accession>A0ABM8Z742</accession>
<proteinExistence type="inferred from homology"/>
<name>A0ABM8Z742_9LACO</name>
<evidence type="ECO:0000313" key="4">
    <source>
        <dbReference type="EMBL" id="CAH0417149.1"/>
    </source>
</evidence>
<reference evidence="4 5" key="1">
    <citation type="submission" date="2021-11" db="EMBL/GenBank/DDBJ databases">
        <authorList>
            <person name="Depoorter E."/>
        </authorList>
    </citation>
    <scope>NUCLEOTIDE SEQUENCE [LARGE SCALE GENOMIC DNA]</scope>
    <source>
        <strain evidence="4 5">LMG 24289</strain>
    </source>
</reference>
<evidence type="ECO:0000313" key="5">
    <source>
        <dbReference type="Proteomes" id="UP000789707"/>
    </source>
</evidence>
<dbReference type="Pfam" id="PF05636">
    <property type="entry name" value="HIGH_NTase1"/>
    <property type="match status" value="1"/>
</dbReference>
<keyword evidence="2 3" id="KW-0819">tRNA processing</keyword>
<keyword evidence="5" id="KW-1185">Reference proteome</keyword>
<comment type="similarity">
    <text evidence="3">Belongs to the TmcAL family.</text>
</comment>
<sequence length="380" mass="43124">MNITGVIVEYNPFHNGHRYHIEQARQLTQADVVVAIMSGNYVQRGEPALLDKWTRAKEALLNGVDVVFELPFAMAVQPGHIFAEQAVALLQTIGVDTIVCGAEHPEYDFIKLATTSMENHAAFTHYGQTYATTFYQELLKQTGVDISAPNDVLCFSYTNALVKNGWAKEIQLLPIKRIVADYHQSSLPTGTIASASAIRTHKNTEIKQYVPQQTAYDLEHAPHTKAFDSAWWPFLQYRIQTTSVADLGKIYQVTEGLEYKLKATIDQAQDYTEFMQLLKSKRYTTARLQRMLLYVLLNISDVQMQTSLKQPFLNLLGTTSNGQKMLRLVKKQVEIPMFSKIGATERQKEFALQYQVDQVFSTIGKQPIQNIGRIPWRIND</sequence>
<feature type="binding site" evidence="3">
    <location>
        <position position="150"/>
    </location>
    <ligand>
        <name>ATP</name>
        <dbReference type="ChEBI" id="CHEBI:30616"/>
    </ligand>
</feature>
<comment type="function">
    <text evidence="3">Catalyzes the formation of N(4)-acetylcytidine (ac(4)C) at the wobble position of elongator tRNA(Met), using acetate and ATP as substrates. First activates an acetate ion to form acetyladenylate (Ac-AMP) and then transfers the acetyl group to tRNA to form ac(4)C34.</text>
</comment>
<feature type="binding site" evidence="3">
    <location>
        <position position="101"/>
    </location>
    <ligand>
        <name>ATP</name>
        <dbReference type="ChEBI" id="CHEBI:30616"/>
    </ligand>
</feature>
<gene>
    <name evidence="3 4" type="primary">tmcAL</name>
    <name evidence="4" type="ORF">WFA24289_01466</name>
</gene>
<comment type="subcellular location">
    <subcellularLocation>
        <location evidence="3">Cytoplasm</location>
    </subcellularLocation>
</comment>
<keyword evidence="3" id="KW-0963">Cytoplasm</keyword>
<dbReference type="RefSeq" id="WP_230097179.1">
    <property type="nucleotide sequence ID" value="NZ_CAKKNS010000006.1"/>
</dbReference>
<keyword evidence="3" id="KW-0547">Nucleotide-binding</keyword>
<keyword evidence="3" id="KW-0820">tRNA-binding</keyword>
<keyword evidence="3" id="KW-0067">ATP-binding</keyword>
<dbReference type="SUPFAM" id="SSF52374">
    <property type="entry name" value="Nucleotidylyl transferase"/>
    <property type="match status" value="1"/>
</dbReference>
<organism evidence="4 5">
    <name type="scientific">Periweissella fabaria</name>
    <dbReference type="NCBI Taxonomy" id="546157"/>
    <lineage>
        <taxon>Bacteria</taxon>
        <taxon>Bacillati</taxon>
        <taxon>Bacillota</taxon>
        <taxon>Bacilli</taxon>
        <taxon>Lactobacillales</taxon>
        <taxon>Lactobacillaceae</taxon>
        <taxon>Periweissella</taxon>
    </lineage>
</organism>
<dbReference type="NCBIfam" id="NF010191">
    <property type="entry name" value="PRK13670.1"/>
    <property type="match status" value="1"/>
</dbReference>
<comment type="catalytic activity">
    <reaction evidence="3">
        <text>cytidine(34) in elongator tRNA(Met) + acetate + ATP = N(4)-acetylcytidine(34) in elongator tRNA(Met) + AMP + diphosphate</text>
        <dbReference type="Rhea" id="RHEA:58144"/>
        <dbReference type="Rhea" id="RHEA-COMP:10693"/>
        <dbReference type="Rhea" id="RHEA-COMP:10694"/>
        <dbReference type="ChEBI" id="CHEBI:30089"/>
        <dbReference type="ChEBI" id="CHEBI:30616"/>
        <dbReference type="ChEBI" id="CHEBI:33019"/>
        <dbReference type="ChEBI" id="CHEBI:74900"/>
        <dbReference type="ChEBI" id="CHEBI:82748"/>
        <dbReference type="ChEBI" id="CHEBI:456215"/>
    </reaction>
</comment>
<evidence type="ECO:0000256" key="2">
    <source>
        <dbReference type="ARBA" id="ARBA00022694"/>
    </source>
</evidence>
<keyword evidence="1 3" id="KW-0436">Ligase</keyword>
<evidence type="ECO:0000256" key="1">
    <source>
        <dbReference type="ARBA" id="ARBA00022598"/>
    </source>
</evidence>
<dbReference type="Gene3D" id="3.40.50.620">
    <property type="entry name" value="HUPs"/>
    <property type="match status" value="1"/>
</dbReference>
<feature type="binding site" evidence="3">
    <location>
        <begin position="7"/>
        <end position="20"/>
    </location>
    <ligand>
        <name>ATP</name>
        <dbReference type="ChEBI" id="CHEBI:30616"/>
    </ligand>
</feature>
<dbReference type="GO" id="GO:0016874">
    <property type="term" value="F:ligase activity"/>
    <property type="evidence" value="ECO:0007669"/>
    <property type="project" value="UniProtKB-KW"/>
</dbReference>
<dbReference type="InterPro" id="IPR008513">
    <property type="entry name" value="tRNA(Met)_cyd_acetate_ligase"/>
</dbReference>
<dbReference type="EMBL" id="CAKKNS010000006">
    <property type="protein sequence ID" value="CAH0417149.1"/>
    <property type="molecule type" value="Genomic_DNA"/>
</dbReference>